<dbReference type="RefSeq" id="WP_290247497.1">
    <property type="nucleotide sequence ID" value="NZ_JAUFQT010000001.1"/>
</dbReference>
<evidence type="ECO:0000313" key="1">
    <source>
        <dbReference type="EMBL" id="MFB9212729.1"/>
    </source>
</evidence>
<gene>
    <name evidence="1" type="ORF">ACFFUR_13015</name>
</gene>
<comment type="caution">
    <text evidence="1">The sequence shown here is derived from an EMBL/GenBank/DDBJ whole genome shotgun (WGS) entry which is preliminary data.</text>
</comment>
<dbReference type="EMBL" id="JBHMEW010000063">
    <property type="protein sequence ID" value="MFB9212729.1"/>
    <property type="molecule type" value="Genomic_DNA"/>
</dbReference>
<organism evidence="1 2">
    <name type="scientific">Echinicola jeungdonensis</name>
    <dbReference type="NCBI Taxonomy" id="709343"/>
    <lineage>
        <taxon>Bacteria</taxon>
        <taxon>Pseudomonadati</taxon>
        <taxon>Bacteroidota</taxon>
        <taxon>Cytophagia</taxon>
        <taxon>Cytophagales</taxon>
        <taxon>Cyclobacteriaceae</taxon>
        <taxon>Echinicola</taxon>
    </lineage>
</organism>
<dbReference type="Proteomes" id="UP001589654">
    <property type="component" value="Unassembled WGS sequence"/>
</dbReference>
<reference evidence="1 2" key="1">
    <citation type="submission" date="2024-09" db="EMBL/GenBank/DDBJ databases">
        <authorList>
            <person name="Sun Q."/>
            <person name="Mori K."/>
        </authorList>
    </citation>
    <scope>NUCLEOTIDE SEQUENCE [LARGE SCALE GENOMIC DNA]</scope>
    <source>
        <strain evidence="1 2">CECT 7682</strain>
    </source>
</reference>
<name>A0ABV5J9Y3_9BACT</name>
<evidence type="ECO:0000313" key="2">
    <source>
        <dbReference type="Proteomes" id="UP001589654"/>
    </source>
</evidence>
<evidence type="ECO:0008006" key="3">
    <source>
        <dbReference type="Google" id="ProtNLM"/>
    </source>
</evidence>
<protein>
    <recommendedName>
        <fullName evidence="3">DUF1579 domain-containing protein</fullName>
    </recommendedName>
</protein>
<proteinExistence type="predicted"/>
<keyword evidence="2" id="KW-1185">Reference proteome</keyword>
<accession>A0ABV5J9Y3</accession>
<sequence>MVLKIILSFIGVIILDNTSFAQSECACCTPSHRQFDFWIGEWLVYDTLGNRIGRSSIKLLEDHCLVSEHWKGDSGVTGRSFNYFNVMDSTWNQIWIDNQGNHLVLKGKGREGEMVLYGQGPLNNSGPSQKHRITWTALSNGKVSQIWEILDENGNVKKMIFKGLYQGK</sequence>